<reference evidence="4" key="1">
    <citation type="submission" date="2024-04" db="EMBL/GenBank/DDBJ databases">
        <title>Salinicola lusitanus LLJ914,a marine bacterium isolated from the Okinawa Trough.</title>
        <authorList>
            <person name="Li J."/>
        </authorList>
    </citation>
    <scope>NUCLEOTIDE SEQUENCE [LARGE SCALE GENOMIC DNA]</scope>
</reference>
<keyword evidence="4" id="KW-1185">Reference proteome</keyword>
<feature type="region of interest" description="Disordered" evidence="1">
    <location>
        <begin position="168"/>
        <end position="289"/>
    </location>
</feature>
<organism evidence="3 4">
    <name type="scientific">Mugilogobius chulae</name>
    <name type="common">yellowstripe goby</name>
    <dbReference type="NCBI Taxonomy" id="88201"/>
    <lineage>
        <taxon>Eukaryota</taxon>
        <taxon>Metazoa</taxon>
        <taxon>Chordata</taxon>
        <taxon>Craniata</taxon>
        <taxon>Vertebrata</taxon>
        <taxon>Euteleostomi</taxon>
        <taxon>Actinopterygii</taxon>
        <taxon>Neopterygii</taxon>
        <taxon>Teleostei</taxon>
        <taxon>Neoteleostei</taxon>
        <taxon>Acanthomorphata</taxon>
        <taxon>Gobiaria</taxon>
        <taxon>Gobiiformes</taxon>
        <taxon>Gobioidei</taxon>
        <taxon>Gobiidae</taxon>
        <taxon>Gobionellinae</taxon>
        <taxon>Mugilogobius</taxon>
    </lineage>
</organism>
<feature type="compositionally biased region" description="Low complexity" evidence="1">
    <location>
        <begin position="168"/>
        <end position="286"/>
    </location>
</feature>
<dbReference type="EMBL" id="JBBPFD010000008">
    <property type="protein sequence ID" value="KAK7916268.1"/>
    <property type="molecule type" value="Genomic_DNA"/>
</dbReference>
<proteinExistence type="predicted"/>
<gene>
    <name evidence="3" type="ORF">WMY93_012029</name>
</gene>
<keyword evidence="2" id="KW-0732">Signal</keyword>
<comment type="caution">
    <text evidence="3">The sequence shown here is derived from an EMBL/GenBank/DDBJ whole genome shotgun (WGS) entry which is preliminary data.</text>
</comment>
<feature type="signal peptide" evidence="2">
    <location>
        <begin position="1"/>
        <end position="21"/>
    </location>
</feature>
<evidence type="ECO:0000313" key="3">
    <source>
        <dbReference type="EMBL" id="KAK7916268.1"/>
    </source>
</evidence>
<dbReference type="InterPro" id="IPR045860">
    <property type="entry name" value="Snake_toxin-like_sf"/>
</dbReference>
<accession>A0AAW0PGG7</accession>
<dbReference type="SUPFAM" id="SSF57302">
    <property type="entry name" value="Snake toxin-like"/>
    <property type="match status" value="2"/>
</dbReference>
<sequence length="310" mass="30634">MANMLFSLVLSLALCVHTVTSTSGTVTQIYKGCVDTGLCPSTGTKDFSVDVGTGNVLGRADCCDTNNCNAADAVAPTTPTAGTLQCNTFDPVTNTYSSVLSCNSLETRCFQTSVTVSGSTGNALGCSSLNLCESSVASLTPLLSGLGTINTTPSCCSTNNCNTPVTTAAPTTTTTTAPTTTTTTAPTTTTTTAPTTTTTAAPTTTTTTAPTTTTTTAPTTTTTTAPTTTTTAAPTTTTTTAPTTTTTTAPTTTTTTAPTTTTTAAPTTATTAAATTTTTAAPTTTASSAGSLPQLTLLSSLFGLIIVVLF</sequence>
<dbReference type="AlphaFoldDB" id="A0AAW0PGG7"/>
<evidence type="ECO:0000313" key="4">
    <source>
        <dbReference type="Proteomes" id="UP001460270"/>
    </source>
</evidence>
<dbReference type="Gene3D" id="2.10.60.10">
    <property type="entry name" value="CD59"/>
    <property type="match status" value="2"/>
</dbReference>
<feature type="chain" id="PRO_5043765892" evidence="2">
    <location>
        <begin position="22"/>
        <end position="310"/>
    </location>
</feature>
<protein>
    <submittedName>
        <fullName evidence="3">Uncharacterized protein</fullName>
    </submittedName>
</protein>
<dbReference type="Proteomes" id="UP001460270">
    <property type="component" value="Unassembled WGS sequence"/>
</dbReference>
<evidence type="ECO:0000256" key="2">
    <source>
        <dbReference type="SAM" id="SignalP"/>
    </source>
</evidence>
<name>A0AAW0PGG7_9GOBI</name>
<evidence type="ECO:0000256" key="1">
    <source>
        <dbReference type="SAM" id="MobiDB-lite"/>
    </source>
</evidence>